<dbReference type="GO" id="GO:0043328">
    <property type="term" value="P:protein transport to vacuole involved in ubiquitin-dependent protein catabolic process via the multivesicular body sorting pathway"/>
    <property type="evidence" value="ECO:0007669"/>
    <property type="project" value="InterPro"/>
</dbReference>
<reference evidence="6 7" key="1">
    <citation type="journal article" date="2023" name="G3 (Bethesda)">
        <title>A chromosome-length genome assembly and annotation of blackberry (Rubus argutus, cv. 'Hillquist').</title>
        <authorList>
            <person name="Bruna T."/>
            <person name="Aryal R."/>
            <person name="Dudchenko O."/>
            <person name="Sargent D.J."/>
            <person name="Mead D."/>
            <person name="Buti M."/>
            <person name="Cavallini A."/>
            <person name="Hytonen T."/>
            <person name="Andres J."/>
            <person name="Pham M."/>
            <person name="Weisz D."/>
            <person name="Mascagni F."/>
            <person name="Usai G."/>
            <person name="Natali L."/>
            <person name="Bassil N."/>
            <person name="Fernandez G.E."/>
            <person name="Lomsadze A."/>
            <person name="Armour M."/>
            <person name="Olukolu B."/>
            <person name="Poorten T."/>
            <person name="Britton C."/>
            <person name="Davik J."/>
            <person name="Ashrafi H."/>
            <person name="Aiden E.L."/>
            <person name="Borodovsky M."/>
            <person name="Worthington M."/>
        </authorList>
    </citation>
    <scope>NUCLEOTIDE SEQUENCE [LARGE SCALE GENOMIC DNA]</scope>
    <source>
        <strain evidence="6">PI 553951</strain>
    </source>
</reference>
<feature type="region of interest" description="Disordered" evidence="4">
    <location>
        <begin position="1"/>
        <end position="28"/>
    </location>
</feature>
<dbReference type="Pfam" id="PF03127">
    <property type="entry name" value="GAT"/>
    <property type="match status" value="1"/>
</dbReference>
<dbReference type="GO" id="GO:0043130">
    <property type="term" value="F:ubiquitin binding"/>
    <property type="evidence" value="ECO:0007669"/>
    <property type="project" value="InterPro"/>
</dbReference>
<protein>
    <recommendedName>
        <fullName evidence="5">GAT domain-containing protein</fullName>
    </recommendedName>
</protein>
<dbReference type="AlphaFoldDB" id="A0AAW1Y8G2"/>
<dbReference type="SUPFAM" id="SSF89009">
    <property type="entry name" value="GAT-like domain"/>
    <property type="match status" value="1"/>
</dbReference>
<organism evidence="6 7">
    <name type="scientific">Rubus argutus</name>
    <name type="common">Southern blackberry</name>
    <dbReference type="NCBI Taxonomy" id="59490"/>
    <lineage>
        <taxon>Eukaryota</taxon>
        <taxon>Viridiplantae</taxon>
        <taxon>Streptophyta</taxon>
        <taxon>Embryophyta</taxon>
        <taxon>Tracheophyta</taxon>
        <taxon>Spermatophyta</taxon>
        <taxon>Magnoliopsida</taxon>
        <taxon>eudicotyledons</taxon>
        <taxon>Gunneridae</taxon>
        <taxon>Pentapetalae</taxon>
        <taxon>rosids</taxon>
        <taxon>fabids</taxon>
        <taxon>Rosales</taxon>
        <taxon>Rosaceae</taxon>
        <taxon>Rosoideae</taxon>
        <taxon>Rosoideae incertae sedis</taxon>
        <taxon>Rubus</taxon>
    </lineage>
</organism>
<gene>
    <name evidence="6" type="ORF">M0R45_010597</name>
</gene>
<dbReference type="EMBL" id="JBEDUW010000002">
    <property type="protein sequence ID" value="KAK9945066.1"/>
    <property type="molecule type" value="Genomic_DNA"/>
</dbReference>
<evidence type="ECO:0000256" key="3">
    <source>
        <dbReference type="ARBA" id="ARBA00023136"/>
    </source>
</evidence>
<feature type="compositionally biased region" description="Low complexity" evidence="4">
    <location>
        <begin position="16"/>
        <end position="27"/>
    </location>
</feature>
<keyword evidence="7" id="KW-1185">Reference proteome</keyword>
<dbReference type="InterPro" id="IPR038425">
    <property type="entry name" value="GAT_sf"/>
</dbReference>
<dbReference type="GO" id="GO:0035091">
    <property type="term" value="F:phosphatidylinositol binding"/>
    <property type="evidence" value="ECO:0007669"/>
    <property type="project" value="InterPro"/>
</dbReference>
<evidence type="ECO:0000256" key="4">
    <source>
        <dbReference type="SAM" id="MobiDB-lite"/>
    </source>
</evidence>
<feature type="region of interest" description="Disordered" evidence="4">
    <location>
        <begin position="79"/>
        <end position="149"/>
    </location>
</feature>
<dbReference type="InterPro" id="IPR004152">
    <property type="entry name" value="GAT_dom"/>
</dbReference>
<dbReference type="PANTHER" id="PTHR46646">
    <property type="entry name" value="TOM1-LIKE PROTEIN 1"/>
    <property type="match status" value="1"/>
</dbReference>
<evidence type="ECO:0000313" key="7">
    <source>
        <dbReference type="Proteomes" id="UP001457282"/>
    </source>
</evidence>
<dbReference type="InterPro" id="IPR044836">
    <property type="entry name" value="TOL_plant"/>
</dbReference>
<accession>A0AAW1Y8G2</accession>
<evidence type="ECO:0000259" key="5">
    <source>
        <dbReference type="PROSITE" id="PS50909"/>
    </source>
</evidence>
<name>A0AAW1Y8G2_RUBAR</name>
<feature type="compositionally biased region" description="Polar residues" evidence="4">
    <location>
        <begin position="79"/>
        <end position="93"/>
    </location>
</feature>
<dbReference type="GO" id="GO:0016020">
    <property type="term" value="C:membrane"/>
    <property type="evidence" value="ECO:0007669"/>
    <property type="project" value="UniProtKB-SubCell"/>
</dbReference>
<dbReference type="GO" id="GO:0005737">
    <property type="term" value="C:cytoplasm"/>
    <property type="evidence" value="ECO:0007669"/>
    <property type="project" value="UniProtKB-ARBA"/>
</dbReference>
<comment type="subcellular location">
    <subcellularLocation>
        <location evidence="1">Membrane</location>
        <topology evidence="1">Peripheral membrane protein</topology>
    </subcellularLocation>
</comment>
<evidence type="ECO:0000256" key="2">
    <source>
        <dbReference type="ARBA" id="ARBA00007708"/>
    </source>
</evidence>
<evidence type="ECO:0000256" key="1">
    <source>
        <dbReference type="ARBA" id="ARBA00004170"/>
    </source>
</evidence>
<evidence type="ECO:0000313" key="6">
    <source>
        <dbReference type="EMBL" id="KAK9945066.1"/>
    </source>
</evidence>
<dbReference type="Proteomes" id="UP001457282">
    <property type="component" value="Unassembled WGS sequence"/>
</dbReference>
<comment type="caution">
    <text evidence="6">The sequence shown here is derived from an EMBL/GenBank/DDBJ whole genome shotgun (WGS) entry which is preliminary data.</text>
</comment>
<dbReference type="Gene3D" id="1.20.58.160">
    <property type="match status" value="1"/>
</dbReference>
<proteinExistence type="inferred from homology"/>
<feature type="compositionally biased region" description="Basic and acidic residues" evidence="4">
    <location>
        <begin position="128"/>
        <end position="137"/>
    </location>
</feature>
<sequence>MSLRDRATHPVAQEGTSPSLQSTLESSETLKEELTMSMLDKCKESQPVIQRIIETTTDDEGMLFEALFLHEELQQVISKSCSNPGELPGNSNPPEREDLDDTQGPGGKLPEYSNDSEVGSSAPVGIHSESKIPDSLKEGTTSGSEKVGH</sequence>
<feature type="domain" description="GAT" evidence="5">
    <location>
        <begin position="1"/>
        <end position="85"/>
    </location>
</feature>
<dbReference type="PROSITE" id="PS50909">
    <property type="entry name" value="GAT"/>
    <property type="match status" value="1"/>
</dbReference>
<dbReference type="PANTHER" id="PTHR46646:SF5">
    <property type="entry name" value="TOM1-LIKE PROTEIN 2"/>
    <property type="match status" value="1"/>
</dbReference>
<feature type="compositionally biased region" description="Polar residues" evidence="4">
    <location>
        <begin position="138"/>
        <end position="149"/>
    </location>
</feature>
<keyword evidence="3" id="KW-0472">Membrane</keyword>
<comment type="similarity">
    <text evidence="2">Belongs to the TOM1 family.</text>
</comment>